<proteinExistence type="predicted"/>
<dbReference type="InterPro" id="IPR008969">
    <property type="entry name" value="CarboxyPept-like_regulatory"/>
</dbReference>
<feature type="signal peptide" evidence="1">
    <location>
        <begin position="1"/>
        <end position="21"/>
    </location>
</feature>
<dbReference type="EMBL" id="PPEI02000008">
    <property type="protein sequence ID" value="PWN60164.1"/>
    <property type="molecule type" value="Genomic_DNA"/>
</dbReference>
<reference evidence="2" key="1">
    <citation type="submission" date="2018-04" db="EMBL/GenBank/DDBJ databases">
        <title>Draft Genome Sequences of Chryseobacterium lactis NCTC11390T isolated from milk, Chryseobacterium oncorhynchi 701B-08T from rainbow trout, and Chryseobacterium viscerum 687B-08T from diseased fish.</title>
        <authorList>
            <person name="Jeong J.-J."/>
            <person name="Lee Y.J."/>
            <person name="Pathiraja D."/>
            <person name="Park B."/>
            <person name="Choi I.-G."/>
            <person name="Kim K.D."/>
        </authorList>
    </citation>
    <scope>NUCLEOTIDE SEQUENCE [LARGE SCALE GENOMIC DNA]</scope>
    <source>
        <strain evidence="2">701B-08</strain>
    </source>
</reference>
<dbReference type="OrthoDB" id="1274238at2"/>
<feature type="chain" id="PRO_5016399190" description="Carboxypeptidase regulatory-like domain-containing protein" evidence="1">
    <location>
        <begin position="22"/>
        <end position="268"/>
    </location>
</feature>
<accession>A0A316WFE4</accession>
<dbReference type="AlphaFoldDB" id="A0A316WFE4"/>
<dbReference type="Proteomes" id="UP000236182">
    <property type="component" value="Unassembled WGS sequence"/>
</dbReference>
<evidence type="ECO:0000256" key="1">
    <source>
        <dbReference type="SAM" id="SignalP"/>
    </source>
</evidence>
<organism evidence="2 3">
    <name type="scientific">Chryseobacterium oncorhynchi</name>
    <dbReference type="NCBI Taxonomy" id="741074"/>
    <lineage>
        <taxon>Bacteria</taxon>
        <taxon>Pseudomonadati</taxon>
        <taxon>Bacteroidota</taxon>
        <taxon>Flavobacteriia</taxon>
        <taxon>Flavobacteriales</taxon>
        <taxon>Weeksellaceae</taxon>
        <taxon>Chryseobacterium group</taxon>
        <taxon>Chryseobacterium</taxon>
    </lineage>
</organism>
<keyword evidence="1" id="KW-0732">Signal</keyword>
<evidence type="ECO:0000313" key="3">
    <source>
        <dbReference type="Proteomes" id="UP000236182"/>
    </source>
</evidence>
<name>A0A316WFE4_9FLAO</name>
<evidence type="ECO:0000313" key="2">
    <source>
        <dbReference type="EMBL" id="PWN60164.1"/>
    </source>
</evidence>
<dbReference type="RefSeq" id="WP_109623780.1">
    <property type="nucleotide sequence ID" value="NZ_PPEI02000008.1"/>
</dbReference>
<evidence type="ECO:0008006" key="4">
    <source>
        <dbReference type="Google" id="ProtNLM"/>
    </source>
</evidence>
<comment type="caution">
    <text evidence="2">The sequence shown here is derived from an EMBL/GenBank/DDBJ whole genome shotgun (WGS) entry which is preliminary data.</text>
</comment>
<dbReference type="SUPFAM" id="SSF49464">
    <property type="entry name" value="Carboxypeptidase regulatory domain-like"/>
    <property type="match status" value="1"/>
</dbReference>
<sequence length="268" mass="30945">MKVYKKNLYISLLFVSVPLFSQQKIVGFITDNTNVNINPVLIINISKNISVLSNSSGKFVIDADENDEIRSVKEGYYRASKKISKEDFNNPLLMILQKEEIQIAEVKITFRPTGNLEKDSKLLNESQKLRSLKSNMSKYMRSPLSEPLADRSISKTFTGHDFKAGQVDIKGVIGAAVGLVKKATKPKITKANYLEFQTFMTRLKNEVDLDFFKKYGMEDEQMDTFLLYAEETRFLSKKFRKDFNKDVLKFELQLAFLEYRKLNKLDIK</sequence>
<protein>
    <recommendedName>
        <fullName evidence="4">Carboxypeptidase regulatory-like domain-containing protein</fullName>
    </recommendedName>
</protein>
<keyword evidence="3" id="KW-1185">Reference proteome</keyword>
<gene>
    <name evidence="2" type="ORF">C1638_020445</name>
</gene>